<organism evidence="3 4">
    <name type="scientific">Rufibacter tibetensis</name>
    <dbReference type="NCBI Taxonomy" id="512763"/>
    <lineage>
        <taxon>Bacteria</taxon>
        <taxon>Pseudomonadati</taxon>
        <taxon>Bacteroidota</taxon>
        <taxon>Cytophagia</taxon>
        <taxon>Cytophagales</taxon>
        <taxon>Hymenobacteraceae</taxon>
        <taxon>Rufibacter</taxon>
    </lineage>
</organism>
<evidence type="ECO:0000313" key="4">
    <source>
        <dbReference type="Proteomes" id="UP000061382"/>
    </source>
</evidence>
<dbReference type="InterPro" id="IPR052557">
    <property type="entry name" value="CAP/Cytokinesis_protein"/>
</dbReference>
<dbReference type="GO" id="GO:0005737">
    <property type="term" value="C:cytoplasm"/>
    <property type="evidence" value="ECO:0007669"/>
    <property type="project" value="TreeGrafter"/>
</dbReference>
<name>A0A0P0C7I8_9BACT</name>
<dbReference type="PANTHER" id="PTHR46333:SF2">
    <property type="entry name" value="CYTOKINESIS PROTEIN 3"/>
    <property type="match status" value="1"/>
</dbReference>
<proteinExistence type="predicted"/>
<evidence type="ECO:0000256" key="1">
    <source>
        <dbReference type="SAM" id="SignalP"/>
    </source>
</evidence>
<dbReference type="AlphaFoldDB" id="A0A0P0C7I8"/>
<dbReference type="Proteomes" id="UP000061382">
    <property type="component" value="Chromosome"/>
</dbReference>
<dbReference type="OrthoDB" id="9788327at2"/>
<dbReference type="SMART" id="SM00460">
    <property type="entry name" value="TGc"/>
    <property type="match status" value="1"/>
</dbReference>
<keyword evidence="1" id="KW-0732">Signal</keyword>
<dbReference type="RefSeq" id="WP_062545675.1">
    <property type="nucleotide sequence ID" value="NZ_CP012643.1"/>
</dbReference>
<gene>
    <name evidence="3" type="ORF">DC20_21150</name>
</gene>
<sequence>MPKLILLFFLIFIITGVVAQERAVTPEATVVSSPGIPTAQAKSIDGLSRYINAHYRTPQEKVQALYSWLTSNVVYDVYALTNMPQYYEKQALISQTLTTKKAFCQGYAEVFNEVCAKIGVPSYLVTGFVIPKGSSKPVSHAWCAALLNGKWYLFDPTWGAGFVENGKFVSRINTRYFMAPPAKMIQTHIPFDPLWQFSTQPLTYQEFISSRTGLAKPTVAKPKPLFSYRDSLAVYAASSHKAQLVSTIRRISAHKAIPPVVLDHLNHTKKNLAINNQNETVDLYNEAVSSFNVGIDQLNQFIGYRNNRFQPAKSEQELKQMTQHCADKFSETKRLLQQIKPGDNTNLFLSLQNMKAMVEKALLQVESQRMFVDHYFKTPVKQRPALFYKQALAERN</sequence>
<dbReference type="InterPro" id="IPR002931">
    <property type="entry name" value="Transglutaminase-like"/>
</dbReference>
<dbReference type="SUPFAM" id="SSF54001">
    <property type="entry name" value="Cysteine proteinases"/>
    <property type="match status" value="1"/>
</dbReference>
<dbReference type="KEGG" id="rti:DC20_21150"/>
<evidence type="ECO:0000259" key="2">
    <source>
        <dbReference type="SMART" id="SM00460"/>
    </source>
</evidence>
<dbReference type="PANTHER" id="PTHR46333">
    <property type="entry name" value="CYTOKINESIS PROTEIN 3"/>
    <property type="match status" value="1"/>
</dbReference>
<accession>A0A0P0C7I8</accession>
<dbReference type="Pfam" id="PF01841">
    <property type="entry name" value="Transglut_core"/>
    <property type="match status" value="1"/>
</dbReference>
<feature type="chain" id="PRO_5006042453" description="Transglutaminase-like domain-containing protein" evidence="1">
    <location>
        <begin position="20"/>
        <end position="396"/>
    </location>
</feature>
<dbReference type="Gene3D" id="3.10.620.30">
    <property type="match status" value="1"/>
</dbReference>
<dbReference type="InterPro" id="IPR038765">
    <property type="entry name" value="Papain-like_cys_pep_sf"/>
</dbReference>
<evidence type="ECO:0000313" key="3">
    <source>
        <dbReference type="EMBL" id="ALJ01039.1"/>
    </source>
</evidence>
<dbReference type="PATRIC" id="fig|512763.3.peg.4645"/>
<dbReference type="EMBL" id="CP012643">
    <property type="protein sequence ID" value="ALJ01039.1"/>
    <property type="molecule type" value="Genomic_DNA"/>
</dbReference>
<feature type="domain" description="Transglutaminase-like" evidence="2">
    <location>
        <begin position="96"/>
        <end position="158"/>
    </location>
</feature>
<feature type="signal peptide" evidence="1">
    <location>
        <begin position="1"/>
        <end position="19"/>
    </location>
</feature>
<keyword evidence="4" id="KW-1185">Reference proteome</keyword>
<reference evidence="3 4" key="1">
    <citation type="submission" date="2015-08" db="EMBL/GenBank/DDBJ databases">
        <title>Complete genome sequence of Rufibacter tibetensis strain 1351t, a radiation-resistant bacterium from tibet plateau.</title>
        <authorList>
            <person name="Dai J."/>
        </authorList>
    </citation>
    <scope>NUCLEOTIDE SEQUENCE [LARGE SCALE GENOMIC DNA]</scope>
    <source>
        <strain evidence="3 4">1351</strain>
    </source>
</reference>
<protein>
    <recommendedName>
        <fullName evidence="2">Transglutaminase-like domain-containing protein</fullName>
    </recommendedName>
</protein>